<evidence type="ECO:0000313" key="4">
    <source>
        <dbReference type="WormBase" id="SRAE_X000205600"/>
    </source>
</evidence>
<dbReference type="GeneID" id="36385128"/>
<sequence length="106" mass="12485">MQIKNILGLTLIIIYFAEYVKSVSLLEAYEIRKRVRNDLDAPRHIYKTPETIGRDIENTPSLFIGDDGEFYIAPPLNKLKQYLIIAKERIDFERGFHRRHISIHNT</sequence>
<dbReference type="EMBL" id="LN609398">
    <property type="protein sequence ID" value="CEF60318.1"/>
    <property type="molecule type" value="Genomic_DNA"/>
</dbReference>
<dbReference type="Proteomes" id="UP000035682">
    <property type="component" value="Unplaced"/>
</dbReference>
<proteinExistence type="predicted"/>
<protein>
    <submittedName>
        <fullName evidence="1 3">Uncharacterized protein</fullName>
    </submittedName>
</protein>
<dbReference type="WormBase" id="SRAE_X000205600">
    <property type="protein sequence ID" value="SRP08983"/>
    <property type="gene ID" value="WBGene00267634"/>
</dbReference>
<dbReference type="RefSeq" id="XP_024499527.1">
    <property type="nucleotide sequence ID" value="XM_024643474.1"/>
</dbReference>
<keyword evidence="2" id="KW-1185">Reference proteome</keyword>
<name>A0A090MQ83_STRRB</name>
<reference evidence="2" key="2">
    <citation type="submission" date="2014-09" db="EMBL/GenBank/DDBJ databases">
        <authorList>
            <person name="Martin A.A."/>
        </authorList>
    </citation>
    <scope>NUCLEOTIDE SEQUENCE</scope>
    <source>
        <strain evidence="2">ED321</strain>
    </source>
</reference>
<organism evidence="1">
    <name type="scientific">Strongyloides ratti</name>
    <name type="common">Parasitic roundworm</name>
    <dbReference type="NCBI Taxonomy" id="34506"/>
    <lineage>
        <taxon>Eukaryota</taxon>
        <taxon>Metazoa</taxon>
        <taxon>Ecdysozoa</taxon>
        <taxon>Nematoda</taxon>
        <taxon>Chromadorea</taxon>
        <taxon>Rhabditida</taxon>
        <taxon>Tylenchina</taxon>
        <taxon>Panagrolaimomorpha</taxon>
        <taxon>Strongyloidoidea</taxon>
        <taxon>Strongyloididae</taxon>
        <taxon>Strongyloides</taxon>
    </lineage>
</organism>
<accession>A0A090MQ83</accession>
<evidence type="ECO:0000313" key="1">
    <source>
        <dbReference type="EMBL" id="CEF60318.1"/>
    </source>
</evidence>
<reference evidence="1" key="1">
    <citation type="submission" date="2014-09" db="EMBL/GenBank/DDBJ databases">
        <authorList>
            <person name="Aslett A.Martin."/>
        </authorList>
    </citation>
    <scope>NUCLEOTIDE SEQUENCE</scope>
    <source>
        <strain evidence="1">ED321 Heterogonic</strain>
    </source>
</reference>
<dbReference type="WBParaSite" id="SRAE_X000205600.1">
    <property type="protein sequence ID" value="SRAE_X000205600.1"/>
    <property type="gene ID" value="WBGene00267634"/>
</dbReference>
<evidence type="ECO:0000313" key="3">
    <source>
        <dbReference type="WBParaSite" id="SRAE_X000205600.1"/>
    </source>
</evidence>
<evidence type="ECO:0000313" key="2">
    <source>
        <dbReference type="Proteomes" id="UP000035682"/>
    </source>
</evidence>
<dbReference type="AlphaFoldDB" id="A0A090MQ83"/>
<dbReference type="CTD" id="36385128"/>
<gene>
    <name evidence="1 3 4" type="ORF">SRAE_X000205600</name>
</gene>
<reference evidence="3" key="3">
    <citation type="submission" date="2020-12" db="UniProtKB">
        <authorList>
            <consortium name="WormBaseParasite"/>
        </authorList>
    </citation>
    <scope>IDENTIFICATION</scope>
</reference>